<organism evidence="10 11">
    <name type="scientific">Arabis alpina</name>
    <name type="common">Alpine rock-cress</name>
    <dbReference type="NCBI Taxonomy" id="50452"/>
    <lineage>
        <taxon>Eukaryota</taxon>
        <taxon>Viridiplantae</taxon>
        <taxon>Streptophyta</taxon>
        <taxon>Embryophyta</taxon>
        <taxon>Tracheophyta</taxon>
        <taxon>Spermatophyta</taxon>
        <taxon>Magnoliopsida</taxon>
        <taxon>eudicotyledons</taxon>
        <taxon>Gunneridae</taxon>
        <taxon>Pentapetalae</taxon>
        <taxon>rosids</taxon>
        <taxon>malvids</taxon>
        <taxon>Brassicales</taxon>
        <taxon>Brassicaceae</taxon>
        <taxon>Arabideae</taxon>
        <taxon>Arabis</taxon>
    </lineage>
</organism>
<evidence type="ECO:0000256" key="2">
    <source>
        <dbReference type="ARBA" id="ARBA00023015"/>
    </source>
</evidence>
<evidence type="ECO:0000259" key="9">
    <source>
        <dbReference type="Pfam" id="PF00808"/>
    </source>
</evidence>
<dbReference type="GO" id="GO:0000978">
    <property type="term" value="F:RNA polymerase II cis-regulatory region sequence-specific DNA binding"/>
    <property type="evidence" value="ECO:0007669"/>
    <property type="project" value="TreeGrafter"/>
</dbReference>
<proteinExistence type="inferred from homology"/>
<keyword evidence="4" id="KW-0010">Activator</keyword>
<dbReference type="Gene3D" id="1.10.20.10">
    <property type="entry name" value="Histone, subunit A"/>
    <property type="match status" value="1"/>
</dbReference>
<dbReference type="PANTHER" id="PTHR10252">
    <property type="entry name" value="HISTONE-LIKE TRANSCRIPTION FACTOR CCAAT-RELATED"/>
    <property type="match status" value="1"/>
</dbReference>
<keyword evidence="3" id="KW-0238">DNA-binding</keyword>
<dbReference type="GO" id="GO:0046982">
    <property type="term" value="F:protein heterodimerization activity"/>
    <property type="evidence" value="ECO:0007669"/>
    <property type="project" value="InterPro"/>
</dbReference>
<dbReference type="AlphaFoldDB" id="A0A087G9Z5"/>
<dbReference type="Gramene" id="KFK26697">
    <property type="protein sequence ID" value="KFK26697"/>
    <property type="gene ID" value="AALP_AA8G281500"/>
</dbReference>
<dbReference type="Pfam" id="PF00808">
    <property type="entry name" value="CBFD_NFYB_HMF"/>
    <property type="match status" value="1"/>
</dbReference>
<evidence type="ECO:0000256" key="6">
    <source>
        <dbReference type="ARBA" id="ARBA00023242"/>
    </source>
</evidence>
<dbReference type="OrthoDB" id="1272441at2759"/>
<keyword evidence="2" id="KW-0805">Transcription regulation</keyword>
<keyword evidence="5" id="KW-0804">Transcription</keyword>
<evidence type="ECO:0000256" key="5">
    <source>
        <dbReference type="ARBA" id="ARBA00023163"/>
    </source>
</evidence>
<keyword evidence="6" id="KW-0539">Nucleus</keyword>
<feature type="compositionally biased region" description="Polar residues" evidence="8">
    <location>
        <begin position="174"/>
        <end position="183"/>
    </location>
</feature>
<comment type="subcellular location">
    <subcellularLocation>
        <location evidence="1">Nucleus</location>
    </subcellularLocation>
</comment>
<dbReference type="InterPro" id="IPR050568">
    <property type="entry name" value="Transcr_DNA_Rep_Reg"/>
</dbReference>
<gene>
    <name evidence="10" type="ordered locus">AALP_Aa8g281500</name>
</gene>
<dbReference type="SUPFAM" id="SSF47113">
    <property type="entry name" value="Histone-fold"/>
    <property type="match status" value="1"/>
</dbReference>
<feature type="domain" description="Transcription factor CBF/NF-Y/archaeal histone" evidence="9">
    <location>
        <begin position="31"/>
        <end position="93"/>
    </location>
</feature>
<dbReference type="InterPro" id="IPR009072">
    <property type="entry name" value="Histone-fold"/>
</dbReference>
<evidence type="ECO:0000256" key="7">
    <source>
        <dbReference type="ARBA" id="ARBA00038129"/>
    </source>
</evidence>
<evidence type="ECO:0000256" key="4">
    <source>
        <dbReference type="ARBA" id="ARBA00023159"/>
    </source>
</evidence>
<protein>
    <recommendedName>
        <fullName evidence="9">Transcription factor CBF/NF-Y/archaeal histone domain-containing protein</fullName>
    </recommendedName>
</protein>
<name>A0A087G9Z5_ARAAL</name>
<sequence length="183" mass="20012">MQPPLENPERNQELQDYWCSQMESVDLRRHQLPLARIKKIMKSDPDVHMIAAEAPIVFAKACEMFIIDLTMRSWAHAEESKRRTLLKSDITTAAYRSYAFDFLIDVVPGPDPAVVADQGFMPGAGESNCYPPGIETGFPGVDVSVMYPPPQQACPVAQPETTADGGEEEAEPSGGTSSVDLGV</sequence>
<dbReference type="InterPro" id="IPR003958">
    <property type="entry name" value="CBFA_NFYB_domain"/>
</dbReference>
<evidence type="ECO:0000256" key="8">
    <source>
        <dbReference type="SAM" id="MobiDB-lite"/>
    </source>
</evidence>
<evidence type="ECO:0000256" key="1">
    <source>
        <dbReference type="ARBA" id="ARBA00004123"/>
    </source>
</evidence>
<reference evidence="11" key="1">
    <citation type="journal article" date="2015" name="Nat. Plants">
        <title>Genome expansion of Arabis alpina linked with retrotransposition and reduced symmetric DNA methylation.</title>
        <authorList>
            <person name="Willing E.M."/>
            <person name="Rawat V."/>
            <person name="Mandakova T."/>
            <person name="Maumus F."/>
            <person name="James G.V."/>
            <person name="Nordstroem K.J."/>
            <person name="Becker C."/>
            <person name="Warthmann N."/>
            <person name="Chica C."/>
            <person name="Szarzynska B."/>
            <person name="Zytnicki M."/>
            <person name="Albani M.C."/>
            <person name="Kiefer C."/>
            <person name="Bergonzi S."/>
            <person name="Castaings L."/>
            <person name="Mateos J.L."/>
            <person name="Berns M.C."/>
            <person name="Bujdoso N."/>
            <person name="Piofczyk T."/>
            <person name="de Lorenzo L."/>
            <person name="Barrero-Sicilia C."/>
            <person name="Mateos I."/>
            <person name="Piednoel M."/>
            <person name="Hagmann J."/>
            <person name="Chen-Min-Tao R."/>
            <person name="Iglesias-Fernandez R."/>
            <person name="Schuster S.C."/>
            <person name="Alonso-Blanco C."/>
            <person name="Roudier F."/>
            <person name="Carbonero P."/>
            <person name="Paz-Ares J."/>
            <person name="Davis S.J."/>
            <person name="Pecinka A."/>
            <person name="Quesneville H."/>
            <person name="Colot V."/>
            <person name="Lysak M.A."/>
            <person name="Weigel D."/>
            <person name="Coupland G."/>
            <person name="Schneeberger K."/>
        </authorList>
    </citation>
    <scope>NUCLEOTIDE SEQUENCE [LARGE SCALE GENOMIC DNA]</scope>
    <source>
        <strain evidence="11">cv. Pajares</strain>
    </source>
</reference>
<accession>A0A087G9Z5</accession>
<dbReference type="FunFam" id="1.10.20.10:FF:000006">
    <property type="entry name" value="Nuclear transcription factor Y subunit gamma"/>
    <property type="match status" value="1"/>
</dbReference>
<evidence type="ECO:0000313" key="10">
    <source>
        <dbReference type="EMBL" id="KFK26697.1"/>
    </source>
</evidence>
<dbReference type="PANTHER" id="PTHR10252:SF39">
    <property type="entry name" value="NUCLEAR TRANSCRIPTION FACTOR Y SUBUNIT C-6"/>
    <property type="match status" value="1"/>
</dbReference>
<dbReference type="Proteomes" id="UP000029120">
    <property type="component" value="Chromosome 8"/>
</dbReference>
<dbReference type="GO" id="GO:0005634">
    <property type="term" value="C:nucleus"/>
    <property type="evidence" value="ECO:0007669"/>
    <property type="project" value="UniProtKB-SubCell"/>
</dbReference>
<dbReference type="GO" id="GO:0000981">
    <property type="term" value="F:DNA-binding transcription factor activity, RNA polymerase II-specific"/>
    <property type="evidence" value="ECO:0007669"/>
    <property type="project" value="TreeGrafter"/>
</dbReference>
<dbReference type="OMA" id="CEMFIVD"/>
<comment type="similarity">
    <text evidence="7">Belongs to the NFYC/HAP5 subunit family.</text>
</comment>
<evidence type="ECO:0000313" key="11">
    <source>
        <dbReference type="Proteomes" id="UP000029120"/>
    </source>
</evidence>
<evidence type="ECO:0000256" key="3">
    <source>
        <dbReference type="ARBA" id="ARBA00023125"/>
    </source>
</evidence>
<keyword evidence="11" id="KW-1185">Reference proteome</keyword>
<feature type="compositionally biased region" description="Low complexity" evidence="8">
    <location>
        <begin position="153"/>
        <end position="164"/>
    </location>
</feature>
<dbReference type="eggNOG" id="KOG1657">
    <property type="taxonomic scope" value="Eukaryota"/>
</dbReference>
<feature type="region of interest" description="Disordered" evidence="8">
    <location>
        <begin position="152"/>
        <end position="183"/>
    </location>
</feature>
<dbReference type="EMBL" id="CM002876">
    <property type="protein sequence ID" value="KFK26697.1"/>
    <property type="molecule type" value="Genomic_DNA"/>
</dbReference>
<dbReference type="CDD" id="cd22908">
    <property type="entry name" value="HFD_NFYC-like"/>
    <property type="match status" value="1"/>
</dbReference>